<dbReference type="Gene3D" id="1.10.357.10">
    <property type="entry name" value="Tetracycline Repressor, domain 2"/>
    <property type="match status" value="1"/>
</dbReference>
<feature type="domain" description="HTH tetR-type" evidence="5">
    <location>
        <begin position="71"/>
        <end position="131"/>
    </location>
</feature>
<organism evidence="6 7">
    <name type="scientific">[Mycobacterium] crassicus</name>
    <dbReference type="NCBI Taxonomy" id="2872309"/>
    <lineage>
        <taxon>Bacteria</taxon>
        <taxon>Bacillati</taxon>
        <taxon>Actinomycetota</taxon>
        <taxon>Actinomycetes</taxon>
        <taxon>Mycobacteriales</taxon>
        <taxon>Mycobacteriaceae</taxon>
        <taxon>Mycolicibacter</taxon>
    </lineage>
</organism>
<evidence type="ECO:0000313" key="6">
    <source>
        <dbReference type="EMBL" id="MEB3021020.1"/>
    </source>
</evidence>
<dbReference type="SUPFAM" id="SSF46689">
    <property type="entry name" value="Homeodomain-like"/>
    <property type="match status" value="1"/>
</dbReference>
<dbReference type="PANTHER" id="PTHR30055:SF234">
    <property type="entry name" value="HTH-TYPE TRANSCRIPTIONAL REGULATOR BETI"/>
    <property type="match status" value="1"/>
</dbReference>
<keyword evidence="3" id="KW-0804">Transcription</keyword>
<dbReference type="PROSITE" id="PS50977">
    <property type="entry name" value="HTH_TETR_2"/>
    <property type="match status" value="1"/>
</dbReference>
<evidence type="ECO:0000256" key="1">
    <source>
        <dbReference type="ARBA" id="ARBA00023015"/>
    </source>
</evidence>
<dbReference type="InterPro" id="IPR001647">
    <property type="entry name" value="HTH_TetR"/>
</dbReference>
<dbReference type="Proteomes" id="UP001299596">
    <property type="component" value="Unassembled WGS sequence"/>
</dbReference>
<accession>A0ABU5XFF1</accession>
<keyword evidence="1" id="KW-0805">Transcription regulation</keyword>
<dbReference type="InterPro" id="IPR009057">
    <property type="entry name" value="Homeodomain-like_sf"/>
</dbReference>
<dbReference type="PANTHER" id="PTHR30055">
    <property type="entry name" value="HTH-TYPE TRANSCRIPTIONAL REGULATOR RUTR"/>
    <property type="match status" value="1"/>
</dbReference>
<dbReference type="InterPro" id="IPR036271">
    <property type="entry name" value="Tet_transcr_reg_TetR-rel_C_sf"/>
</dbReference>
<dbReference type="SUPFAM" id="SSF48498">
    <property type="entry name" value="Tetracyclin repressor-like, C-terminal domain"/>
    <property type="match status" value="1"/>
</dbReference>
<protein>
    <submittedName>
        <fullName evidence="6">Helix-turn-helix domain-containing protein</fullName>
    </submittedName>
</protein>
<reference evidence="6 7" key="1">
    <citation type="submission" date="2023-12" db="EMBL/GenBank/DDBJ databases">
        <title>Description of new species of Mycobacterium terrae complex isolated from sewage at the Sao Paulo Zoological Park Foundation in Brazil.</title>
        <authorList>
            <person name="Romagnoli C.L."/>
            <person name="Conceicao E.C."/>
            <person name="Machado E."/>
            <person name="Barreto L.B.P.F."/>
            <person name="Sharma A."/>
            <person name="Silva N.M."/>
            <person name="Marques L.E."/>
            <person name="Juliana M.A."/>
            <person name="Lourenco M.C.S."/>
            <person name="Digiampietri L.A."/>
            <person name="Suffys P.N."/>
            <person name="Viana-Niero C."/>
        </authorList>
    </citation>
    <scope>NUCLEOTIDE SEQUENCE [LARGE SCALE GENOMIC DNA]</scope>
    <source>
        <strain evidence="6 7">MYC098</strain>
    </source>
</reference>
<sequence length="264" mass="28335">MTSVETVAPELIEAAVRAAEKFGRDIVDVPVSAIAAEAQMSRSTLLRRLGGSRGVLDAAVRAAGIDPGGRPPVRVRALTAAAELISENGLAATTLDIIADRAGCSVFSLHSVFGGRDELLRAVFDQYSPIRDLEDYLAAMPDDLGATVHGVYRTIADTLSREPRVAPAMLAEVYSRPESATVQSLTRYAAPRTLSTLGAWFEAEIRAGRIKDQPLLVLIQQLLGPIVVHMLMRPAFPDALDFMLPDIDSVCEHLTTNFLAAVAM</sequence>
<evidence type="ECO:0000256" key="3">
    <source>
        <dbReference type="ARBA" id="ARBA00023163"/>
    </source>
</evidence>
<dbReference type="RefSeq" id="WP_225406762.1">
    <property type="nucleotide sequence ID" value="NZ_JAYJJR010000004.1"/>
</dbReference>
<evidence type="ECO:0000256" key="2">
    <source>
        <dbReference type="ARBA" id="ARBA00023125"/>
    </source>
</evidence>
<evidence type="ECO:0000256" key="4">
    <source>
        <dbReference type="PROSITE-ProRule" id="PRU00335"/>
    </source>
</evidence>
<evidence type="ECO:0000313" key="7">
    <source>
        <dbReference type="Proteomes" id="UP001299596"/>
    </source>
</evidence>
<name>A0ABU5XFF1_9MYCO</name>
<gene>
    <name evidence="6" type="ORF">K6T79_08185</name>
</gene>
<keyword evidence="7" id="KW-1185">Reference proteome</keyword>
<dbReference type="EMBL" id="JAYJJR010000004">
    <property type="protein sequence ID" value="MEB3021020.1"/>
    <property type="molecule type" value="Genomic_DNA"/>
</dbReference>
<dbReference type="Pfam" id="PF00440">
    <property type="entry name" value="TetR_N"/>
    <property type="match status" value="1"/>
</dbReference>
<evidence type="ECO:0000259" key="5">
    <source>
        <dbReference type="PROSITE" id="PS50977"/>
    </source>
</evidence>
<feature type="DNA-binding region" description="H-T-H motif" evidence="4">
    <location>
        <begin position="94"/>
        <end position="113"/>
    </location>
</feature>
<dbReference type="InterPro" id="IPR050109">
    <property type="entry name" value="HTH-type_TetR-like_transc_reg"/>
</dbReference>
<proteinExistence type="predicted"/>
<comment type="caution">
    <text evidence="6">The sequence shown here is derived from an EMBL/GenBank/DDBJ whole genome shotgun (WGS) entry which is preliminary data.</text>
</comment>
<keyword evidence="2 4" id="KW-0238">DNA-binding</keyword>